<dbReference type="Pfam" id="PF13589">
    <property type="entry name" value="HATPase_c_3"/>
    <property type="match status" value="1"/>
</dbReference>
<evidence type="ECO:0008006" key="3">
    <source>
        <dbReference type="Google" id="ProtNLM"/>
    </source>
</evidence>
<organism evidence="1 2">
    <name type="scientific">Sphingomonas panacis</name>
    <dbReference type="NCBI Taxonomy" id="1560345"/>
    <lineage>
        <taxon>Bacteria</taxon>
        <taxon>Pseudomonadati</taxon>
        <taxon>Pseudomonadota</taxon>
        <taxon>Alphaproteobacteria</taxon>
        <taxon>Sphingomonadales</taxon>
        <taxon>Sphingomonadaceae</taxon>
        <taxon>Sphingomonas</taxon>
    </lineage>
</organism>
<keyword evidence="1" id="KW-0614">Plasmid</keyword>
<name>A0A1B3ZI52_9SPHN</name>
<evidence type="ECO:0000313" key="1">
    <source>
        <dbReference type="EMBL" id="AOH87105.1"/>
    </source>
</evidence>
<evidence type="ECO:0000313" key="2">
    <source>
        <dbReference type="Proteomes" id="UP000094256"/>
    </source>
</evidence>
<gene>
    <name evidence="1" type="ORF">AWL63_23285</name>
</gene>
<dbReference type="KEGG" id="span:AWL63_23285"/>
<dbReference type="EMBL" id="CP014169">
    <property type="protein sequence ID" value="AOH87105.1"/>
    <property type="molecule type" value="Genomic_DNA"/>
</dbReference>
<proteinExistence type="predicted"/>
<sequence>MPLAARSNKVTFPTVIHSQVDPAAVTKVTRLFNNTIEDVLAELIQNARRANASTVKLTVTAADGIAQLSIADDGSGIADPSVVLALGRSGWNDSIARREDPAGMGVFSLAGRHALIRSCPNTTGEGWQFEIAPEAWEDGRAIAVDPCARPRGTEIVVALDTSWANALDRAARNAARHCPIRVHLNGERLEPQDWLAGAKAVFEENGVRIGVFDDHRANRDSASINFHGVTVPGALPSIAESDVSWCVRVDIVDAPELQLVLPARKEMIENDALRQLRRNATRAIYRHIQKRASHRLPFEHWAEAEKLGVYLPEARPELIEWAPATADPHNGITRSKLTSIDELLIVESFAPPIEQCAHFALDRDARFAGRLASLDPKMEGYSWYDRLSRITGMAFEIERAGETFRYDETNLPGVEGGLVDRLDLVITVAGTTPETVTIPAPVMIEYDEGSFWTVDDANVVLTSREAITPAELVDLLEGACFSSSDDRDADSWDTQRDRFLLDAREIATRILMGDDAAILERLRAVLAHRVQWFVPEGRKLYASIGRDTLELDIDPSEPIDAVQL</sequence>
<dbReference type="AlphaFoldDB" id="A0A1B3ZI52"/>
<accession>A0A1B3ZI52</accession>
<dbReference type="Gene3D" id="3.30.565.10">
    <property type="entry name" value="Histidine kinase-like ATPase, C-terminal domain"/>
    <property type="match status" value="1"/>
</dbReference>
<dbReference type="Proteomes" id="UP000094256">
    <property type="component" value="Plasmid unnamed"/>
</dbReference>
<geneLocation type="plasmid" evidence="2"/>
<dbReference type="InterPro" id="IPR036890">
    <property type="entry name" value="HATPase_C_sf"/>
</dbReference>
<dbReference type="SUPFAM" id="SSF55874">
    <property type="entry name" value="ATPase domain of HSP90 chaperone/DNA topoisomerase II/histidine kinase"/>
    <property type="match status" value="1"/>
</dbReference>
<protein>
    <recommendedName>
        <fullName evidence="3">ATP-binding protein</fullName>
    </recommendedName>
</protein>
<reference evidence="1 2" key="1">
    <citation type="submission" date="2016-01" db="EMBL/GenBank/DDBJ databases">
        <title>Complete genome and mega plasmid sequence of Sphingomonas panacis DCY99 elicits systemic resistance in rice to Xanthomonas oryzae.</title>
        <authorList>
            <person name="Kim Y.J."/>
            <person name="Yang D.C."/>
            <person name="Sing P."/>
        </authorList>
    </citation>
    <scope>NUCLEOTIDE SEQUENCE [LARGE SCALE GENOMIC DNA]</scope>
    <source>
        <strain evidence="1 2">DCY99</strain>
        <plasmid evidence="2">Plasmid</plasmid>
    </source>
</reference>
<keyword evidence="2" id="KW-1185">Reference proteome</keyword>